<evidence type="ECO:0000313" key="2">
    <source>
        <dbReference type="Proteomes" id="UP001229251"/>
    </source>
</evidence>
<dbReference type="RefSeq" id="WP_006908754.1">
    <property type="nucleotide sequence ID" value="NZ_JASOOE010000007.1"/>
</dbReference>
<name>A0AAJ1V3F8_9LACT</name>
<gene>
    <name evidence="1" type="ORF">QP433_04865</name>
</gene>
<comment type="caution">
    <text evidence="1">The sequence shown here is derived from an EMBL/GenBank/DDBJ whole genome shotgun (WGS) entry which is preliminary data.</text>
</comment>
<dbReference type="Pfam" id="PF08843">
    <property type="entry name" value="AbiEii"/>
    <property type="match status" value="1"/>
</dbReference>
<organism evidence="1 2">
    <name type="scientific">Facklamia hominis</name>
    <dbReference type="NCBI Taxonomy" id="178214"/>
    <lineage>
        <taxon>Bacteria</taxon>
        <taxon>Bacillati</taxon>
        <taxon>Bacillota</taxon>
        <taxon>Bacilli</taxon>
        <taxon>Lactobacillales</taxon>
        <taxon>Aerococcaceae</taxon>
        <taxon>Facklamia</taxon>
    </lineage>
</organism>
<protein>
    <submittedName>
        <fullName evidence="1">Nucleotidyl transferase AbiEii/AbiGii toxin family protein</fullName>
    </submittedName>
</protein>
<accession>A0AAJ1V3F8</accession>
<dbReference type="Proteomes" id="UP001229251">
    <property type="component" value="Unassembled WGS sequence"/>
</dbReference>
<proteinExistence type="predicted"/>
<dbReference type="GO" id="GO:0016740">
    <property type="term" value="F:transferase activity"/>
    <property type="evidence" value="ECO:0007669"/>
    <property type="project" value="UniProtKB-KW"/>
</dbReference>
<dbReference type="Gene3D" id="3.10.450.620">
    <property type="entry name" value="JHP933, nucleotidyltransferase-like core domain"/>
    <property type="match status" value="1"/>
</dbReference>
<sequence>MNKYYLEDKSELRTLIVNTARKKAISESVVEKDYWVTVTLDYLFNESKWKNYFTFKGGTSLSKCFGLIERFSEDIDLILDWRMLGYDEKEPWIERSNTKQDKFNKEMNKKTEFLLKDVFIPTLEKDFEDIGFEFLIDNMDPQTVLCKYPKIFNSNYLTQTIRLEIGSLAAWTPAVECKILPLIGEAYPNVFNDITKVRTVSAERTFWEKATILHHEANRPENFSIPHRYARHFYDLYQIANSDFKKQALNDKELLKRVTQFKMKFYPRKWARYKEVLEGRLRLVPNEIRFSEIKKDYHAMAEMIYGEYPSFEEMIRTLQELEKEINAY</sequence>
<dbReference type="AlphaFoldDB" id="A0AAJ1V3F8"/>
<dbReference type="InterPro" id="IPR014942">
    <property type="entry name" value="AbiEii"/>
</dbReference>
<reference evidence="1" key="1">
    <citation type="submission" date="2023-05" db="EMBL/GenBank/DDBJ databases">
        <title>Cataloging the Phylogenetic Diversity of Human Bladder Bacteria.</title>
        <authorList>
            <person name="Du J."/>
        </authorList>
    </citation>
    <scope>NUCLEOTIDE SEQUENCE</scope>
    <source>
        <strain evidence="1">UMB1231</strain>
    </source>
</reference>
<dbReference type="EMBL" id="JASOOE010000007">
    <property type="protein sequence ID" value="MDK7187306.1"/>
    <property type="molecule type" value="Genomic_DNA"/>
</dbReference>
<evidence type="ECO:0000313" key="1">
    <source>
        <dbReference type="EMBL" id="MDK7187306.1"/>
    </source>
</evidence>
<keyword evidence="1" id="KW-0808">Transferase</keyword>